<evidence type="ECO:0000313" key="2">
    <source>
        <dbReference type="Proteomes" id="UP000193411"/>
    </source>
</evidence>
<keyword evidence="2" id="KW-1185">Reference proteome</keyword>
<proteinExistence type="predicted"/>
<protein>
    <submittedName>
        <fullName evidence="1">Uncharacterized protein</fullName>
    </submittedName>
</protein>
<feature type="non-terminal residue" evidence="1">
    <location>
        <position position="106"/>
    </location>
</feature>
<reference evidence="1 2" key="1">
    <citation type="submission" date="2016-07" db="EMBL/GenBank/DDBJ databases">
        <title>Pervasive Adenine N6-methylation of Active Genes in Fungi.</title>
        <authorList>
            <consortium name="DOE Joint Genome Institute"/>
            <person name="Mondo S.J."/>
            <person name="Dannebaum R.O."/>
            <person name="Kuo R.C."/>
            <person name="Labutti K."/>
            <person name="Haridas S."/>
            <person name="Kuo A."/>
            <person name="Salamov A."/>
            <person name="Ahrendt S.R."/>
            <person name="Lipzen A."/>
            <person name="Sullivan W."/>
            <person name="Andreopoulos W.B."/>
            <person name="Clum A."/>
            <person name="Lindquist E."/>
            <person name="Daum C."/>
            <person name="Ramamoorthy G.K."/>
            <person name="Gryganskyi A."/>
            <person name="Culley D."/>
            <person name="Magnuson J.K."/>
            <person name="James T.Y."/>
            <person name="O'Malley M.A."/>
            <person name="Stajich J.E."/>
            <person name="Spatafora J.W."/>
            <person name="Visel A."/>
            <person name="Grigoriev I.V."/>
        </authorList>
    </citation>
    <scope>NUCLEOTIDE SEQUENCE [LARGE SCALE GENOMIC DNA]</scope>
    <source>
        <strain evidence="1 2">PL171</strain>
    </source>
</reference>
<gene>
    <name evidence="1" type="ORF">BCR44DRAFT_1429506</name>
</gene>
<evidence type="ECO:0000313" key="1">
    <source>
        <dbReference type="EMBL" id="ORZ38062.1"/>
    </source>
</evidence>
<accession>A0A1Y2HY63</accession>
<dbReference type="EMBL" id="MCFL01000010">
    <property type="protein sequence ID" value="ORZ38062.1"/>
    <property type="molecule type" value="Genomic_DNA"/>
</dbReference>
<comment type="caution">
    <text evidence="1">The sequence shown here is derived from an EMBL/GenBank/DDBJ whole genome shotgun (WGS) entry which is preliminary data.</text>
</comment>
<sequence length="106" mass="11950">MPCAGACGRCPTLPVPPRRSRGCCHPRKQLVLQIRNPSLQLVLFRLPILLVVFAHGQLQRQCLVFVLELLHALLERSMRCIFFKRDRRAASVFLARLRAMGSSVGS</sequence>
<dbReference type="Proteomes" id="UP000193411">
    <property type="component" value="Unassembled WGS sequence"/>
</dbReference>
<name>A0A1Y2HY63_9FUNG</name>
<dbReference type="AlphaFoldDB" id="A0A1Y2HY63"/>
<organism evidence="1 2">
    <name type="scientific">Catenaria anguillulae PL171</name>
    <dbReference type="NCBI Taxonomy" id="765915"/>
    <lineage>
        <taxon>Eukaryota</taxon>
        <taxon>Fungi</taxon>
        <taxon>Fungi incertae sedis</taxon>
        <taxon>Blastocladiomycota</taxon>
        <taxon>Blastocladiomycetes</taxon>
        <taxon>Blastocladiales</taxon>
        <taxon>Catenariaceae</taxon>
        <taxon>Catenaria</taxon>
    </lineage>
</organism>